<dbReference type="AlphaFoldDB" id="A0A6A5WCJ6"/>
<gene>
    <name evidence="1" type="ORF">P154DRAFT_523924</name>
</gene>
<sequence>MGAGPGLFLYSNTWLLRRSLTTEAAAVVSLLRQGWRALCCLRFPAGCPDEPGALLRGPEPPLCPSSAVCCCCCCHSPTHHSHVALLPEPVARLTVAAAARRRLAHTALRRTVLPPAVP</sequence>
<dbReference type="EMBL" id="ML977602">
    <property type="protein sequence ID" value="KAF1998644.1"/>
    <property type="molecule type" value="Genomic_DNA"/>
</dbReference>
<evidence type="ECO:0000313" key="2">
    <source>
        <dbReference type="Proteomes" id="UP000799779"/>
    </source>
</evidence>
<accession>A0A6A5WCJ6</accession>
<evidence type="ECO:0000313" key="1">
    <source>
        <dbReference type="EMBL" id="KAF1998644.1"/>
    </source>
</evidence>
<name>A0A6A5WCJ6_9PLEO</name>
<proteinExistence type="predicted"/>
<keyword evidence="2" id="KW-1185">Reference proteome</keyword>
<dbReference type="Proteomes" id="UP000799779">
    <property type="component" value="Unassembled WGS sequence"/>
</dbReference>
<protein>
    <submittedName>
        <fullName evidence="1">Uncharacterized protein</fullName>
    </submittedName>
</protein>
<organism evidence="1 2">
    <name type="scientific">Amniculicola lignicola CBS 123094</name>
    <dbReference type="NCBI Taxonomy" id="1392246"/>
    <lineage>
        <taxon>Eukaryota</taxon>
        <taxon>Fungi</taxon>
        <taxon>Dikarya</taxon>
        <taxon>Ascomycota</taxon>
        <taxon>Pezizomycotina</taxon>
        <taxon>Dothideomycetes</taxon>
        <taxon>Pleosporomycetidae</taxon>
        <taxon>Pleosporales</taxon>
        <taxon>Amniculicolaceae</taxon>
        <taxon>Amniculicola</taxon>
    </lineage>
</organism>
<reference evidence="1" key="1">
    <citation type="journal article" date="2020" name="Stud. Mycol.">
        <title>101 Dothideomycetes genomes: a test case for predicting lifestyles and emergence of pathogens.</title>
        <authorList>
            <person name="Haridas S."/>
            <person name="Albert R."/>
            <person name="Binder M."/>
            <person name="Bloem J."/>
            <person name="Labutti K."/>
            <person name="Salamov A."/>
            <person name="Andreopoulos B."/>
            <person name="Baker S."/>
            <person name="Barry K."/>
            <person name="Bills G."/>
            <person name="Bluhm B."/>
            <person name="Cannon C."/>
            <person name="Castanera R."/>
            <person name="Culley D."/>
            <person name="Daum C."/>
            <person name="Ezra D."/>
            <person name="Gonzalez J."/>
            <person name="Henrissat B."/>
            <person name="Kuo A."/>
            <person name="Liang C."/>
            <person name="Lipzen A."/>
            <person name="Lutzoni F."/>
            <person name="Magnuson J."/>
            <person name="Mondo S."/>
            <person name="Nolan M."/>
            <person name="Ohm R."/>
            <person name="Pangilinan J."/>
            <person name="Park H.-J."/>
            <person name="Ramirez L."/>
            <person name="Alfaro M."/>
            <person name="Sun H."/>
            <person name="Tritt A."/>
            <person name="Yoshinaga Y."/>
            <person name="Zwiers L.-H."/>
            <person name="Turgeon B."/>
            <person name="Goodwin S."/>
            <person name="Spatafora J."/>
            <person name="Crous P."/>
            <person name="Grigoriev I."/>
        </authorList>
    </citation>
    <scope>NUCLEOTIDE SEQUENCE</scope>
    <source>
        <strain evidence="1">CBS 123094</strain>
    </source>
</reference>